<dbReference type="Proteomes" id="UP000660745">
    <property type="component" value="Unassembled WGS sequence"/>
</dbReference>
<dbReference type="AlphaFoldDB" id="A0A918A2P3"/>
<dbReference type="RefSeq" id="WP_189136819.1">
    <property type="nucleotide sequence ID" value="NZ_BMNK01000001.1"/>
</dbReference>
<protein>
    <submittedName>
        <fullName evidence="1">Uncharacterized protein</fullName>
    </submittedName>
</protein>
<proteinExistence type="predicted"/>
<sequence length="172" mass="19198">MAGLLGDKRRFAVEVGGWGGSSLRRVDLWVADQWVTCEDNMVFVKQFRFDVARTAAGIRSLEDQAPPFVGLSPAAIHRRLQAGARDGEQEYERFGFFHRWGWGPTTDNVTSFLWREGVRLVITLEFWREGHLLTHPGHAGTVFVAELPAAEFAGTLEETVTMLGDGERAPVP</sequence>
<reference evidence="1" key="2">
    <citation type="submission" date="2020-09" db="EMBL/GenBank/DDBJ databases">
        <authorList>
            <person name="Sun Q."/>
            <person name="Zhou Y."/>
        </authorList>
    </citation>
    <scope>NUCLEOTIDE SEQUENCE</scope>
    <source>
        <strain evidence="1">CGMCC 4.7430</strain>
    </source>
</reference>
<gene>
    <name evidence="1" type="ORF">GCM10012278_05300</name>
</gene>
<evidence type="ECO:0000313" key="2">
    <source>
        <dbReference type="Proteomes" id="UP000660745"/>
    </source>
</evidence>
<accession>A0A918A2P3</accession>
<reference evidence="1" key="1">
    <citation type="journal article" date="2014" name="Int. J. Syst. Evol. Microbiol.">
        <title>Complete genome sequence of Corynebacterium casei LMG S-19264T (=DSM 44701T), isolated from a smear-ripened cheese.</title>
        <authorList>
            <consortium name="US DOE Joint Genome Institute (JGI-PGF)"/>
            <person name="Walter F."/>
            <person name="Albersmeier A."/>
            <person name="Kalinowski J."/>
            <person name="Ruckert C."/>
        </authorList>
    </citation>
    <scope>NUCLEOTIDE SEQUENCE</scope>
    <source>
        <strain evidence="1">CGMCC 4.7430</strain>
    </source>
</reference>
<evidence type="ECO:0000313" key="1">
    <source>
        <dbReference type="EMBL" id="GGP01563.1"/>
    </source>
</evidence>
<name>A0A918A2P3_9ACTN</name>
<organism evidence="1 2">
    <name type="scientific">Nonomuraea glycinis</name>
    <dbReference type="NCBI Taxonomy" id="2047744"/>
    <lineage>
        <taxon>Bacteria</taxon>
        <taxon>Bacillati</taxon>
        <taxon>Actinomycetota</taxon>
        <taxon>Actinomycetes</taxon>
        <taxon>Streptosporangiales</taxon>
        <taxon>Streptosporangiaceae</taxon>
        <taxon>Nonomuraea</taxon>
    </lineage>
</organism>
<dbReference type="EMBL" id="BMNK01000001">
    <property type="protein sequence ID" value="GGP01563.1"/>
    <property type="molecule type" value="Genomic_DNA"/>
</dbReference>
<comment type="caution">
    <text evidence="1">The sequence shown here is derived from an EMBL/GenBank/DDBJ whole genome shotgun (WGS) entry which is preliminary data.</text>
</comment>
<keyword evidence="2" id="KW-1185">Reference proteome</keyword>